<dbReference type="PRINTS" id="PR00038">
    <property type="entry name" value="HTHLUXR"/>
</dbReference>
<dbReference type="EMBL" id="CP045121">
    <property type="protein sequence ID" value="QIN80778.1"/>
    <property type="molecule type" value="Genomic_DNA"/>
</dbReference>
<dbReference type="InterPro" id="IPR001789">
    <property type="entry name" value="Sig_transdc_resp-reg_receiver"/>
</dbReference>
<keyword evidence="2" id="KW-0238">DNA-binding</keyword>
<dbReference type="SUPFAM" id="SSF52172">
    <property type="entry name" value="CheY-like"/>
    <property type="match status" value="1"/>
</dbReference>
<dbReference type="Proteomes" id="UP000502706">
    <property type="component" value="Chromosome"/>
</dbReference>
<dbReference type="GO" id="GO:0003677">
    <property type="term" value="F:DNA binding"/>
    <property type="evidence" value="ECO:0007669"/>
    <property type="project" value="UniProtKB-KW"/>
</dbReference>
<evidence type="ECO:0000256" key="1">
    <source>
        <dbReference type="ARBA" id="ARBA00022553"/>
    </source>
</evidence>
<evidence type="ECO:0000313" key="7">
    <source>
        <dbReference type="Proteomes" id="UP000502706"/>
    </source>
</evidence>
<dbReference type="GO" id="GO:0000160">
    <property type="term" value="P:phosphorelay signal transduction system"/>
    <property type="evidence" value="ECO:0007669"/>
    <property type="project" value="InterPro"/>
</dbReference>
<proteinExistence type="predicted"/>
<dbReference type="PROSITE" id="PS50110">
    <property type="entry name" value="RESPONSE_REGULATORY"/>
    <property type="match status" value="1"/>
</dbReference>
<dbReference type="PROSITE" id="PS50043">
    <property type="entry name" value="HTH_LUXR_2"/>
    <property type="match status" value="1"/>
</dbReference>
<dbReference type="SMART" id="SM00421">
    <property type="entry name" value="HTH_LUXR"/>
    <property type="match status" value="1"/>
</dbReference>
<dbReference type="InterPro" id="IPR000792">
    <property type="entry name" value="Tscrpt_reg_LuxR_C"/>
</dbReference>
<dbReference type="SMART" id="SM00448">
    <property type="entry name" value="REC"/>
    <property type="match status" value="1"/>
</dbReference>
<dbReference type="CDD" id="cd17535">
    <property type="entry name" value="REC_NarL-like"/>
    <property type="match status" value="1"/>
</dbReference>
<evidence type="ECO:0000259" key="4">
    <source>
        <dbReference type="PROSITE" id="PS50043"/>
    </source>
</evidence>
<dbReference type="CDD" id="cd06170">
    <property type="entry name" value="LuxR_C_like"/>
    <property type="match status" value="1"/>
</dbReference>
<keyword evidence="7" id="KW-1185">Reference proteome</keyword>
<evidence type="ECO:0000259" key="5">
    <source>
        <dbReference type="PROSITE" id="PS50110"/>
    </source>
</evidence>
<dbReference type="Pfam" id="PF00072">
    <property type="entry name" value="Response_reg"/>
    <property type="match status" value="1"/>
</dbReference>
<dbReference type="InterPro" id="IPR016032">
    <property type="entry name" value="Sig_transdc_resp-reg_C-effctor"/>
</dbReference>
<evidence type="ECO:0000256" key="2">
    <source>
        <dbReference type="ARBA" id="ARBA00023125"/>
    </source>
</evidence>
<accession>A0A6G8Q2V8</accession>
<dbReference type="InterPro" id="IPR058245">
    <property type="entry name" value="NreC/VraR/RcsB-like_REC"/>
</dbReference>
<feature type="modified residue" description="4-aspartylphosphate" evidence="3">
    <location>
        <position position="52"/>
    </location>
</feature>
<dbReference type="AlphaFoldDB" id="A0A6G8Q2V8"/>
<dbReference type="InterPro" id="IPR039420">
    <property type="entry name" value="WalR-like"/>
</dbReference>
<evidence type="ECO:0000313" key="6">
    <source>
        <dbReference type="EMBL" id="QIN80778.1"/>
    </source>
</evidence>
<dbReference type="PANTHER" id="PTHR43214:SF43">
    <property type="entry name" value="TWO-COMPONENT RESPONSE REGULATOR"/>
    <property type="match status" value="1"/>
</dbReference>
<dbReference type="Pfam" id="PF00196">
    <property type="entry name" value="GerE"/>
    <property type="match status" value="1"/>
</dbReference>
<dbReference type="GO" id="GO:0006355">
    <property type="term" value="P:regulation of DNA-templated transcription"/>
    <property type="evidence" value="ECO:0007669"/>
    <property type="project" value="InterPro"/>
</dbReference>
<organism evidence="6 7">
    <name type="scientific">Rubrobacter marinus</name>
    <dbReference type="NCBI Taxonomy" id="2653852"/>
    <lineage>
        <taxon>Bacteria</taxon>
        <taxon>Bacillati</taxon>
        <taxon>Actinomycetota</taxon>
        <taxon>Rubrobacteria</taxon>
        <taxon>Rubrobacterales</taxon>
        <taxon>Rubrobacteraceae</taxon>
        <taxon>Rubrobacter</taxon>
    </lineage>
</organism>
<dbReference type="SUPFAM" id="SSF46894">
    <property type="entry name" value="C-terminal effector domain of the bipartite response regulators"/>
    <property type="match status" value="1"/>
</dbReference>
<reference evidence="6 7" key="1">
    <citation type="submission" date="2019-10" db="EMBL/GenBank/DDBJ databases">
        <title>Rubrobacter sp nov SCSIO 52915 isolated from a deep-sea sediment in the South China Sea.</title>
        <authorList>
            <person name="Chen R.W."/>
        </authorList>
    </citation>
    <scope>NUCLEOTIDE SEQUENCE [LARGE SCALE GENOMIC DNA]</scope>
    <source>
        <strain evidence="6 7">SCSIO 52915</strain>
    </source>
</reference>
<dbReference type="PANTHER" id="PTHR43214">
    <property type="entry name" value="TWO-COMPONENT RESPONSE REGULATOR"/>
    <property type="match status" value="1"/>
</dbReference>
<gene>
    <name evidence="6" type="ORF">GBA65_11725</name>
</gene>
<keyword evidence="1 3" id="KW-0597">Phosphoprotein</keyword>
<dbReference type="InterPro" id="IPR011006">
    <property type="entry name" value="CheY-like_superfamily"/>
</dbReference>
<sequence length="216" mass="23604">MLVDDHTSFRLPLAIVLGREPDLEVVAEAGSLAEARALLGREDLEIDVALVDLNLPDGSGVDLIGDLRKARPGTATLVLSAHSDPVQLALAIEAGAMGTAHKSASPLEVVESLRRLHAGEQLLSLQEITKAIRLVSRERQEDHEAQLAIERLTSREREVLQSLAEGLSDQEIAERLYVGVGTVRTHLRSLLLKLHVQSRLQALVFAVRHGLVEIRR</sequence>
<evidence type="ECO:0000256" key="3">
    <source>
        <dbReference type="PROSITE-ProRule" id="PRU00169"/>
    </source>
</evidence>
<protein>
    <submittedName>
        <fullName evidence="6">Response regulator</fullName>
    </submittedName>
</protein>
<dbReference type="KEGG" id="rmar:GBA65_11725"/>
<feature type="domain" description="Response regulatory" evidence="5">
    <location>
        <begin position="1"/>
        <end position="117"/>
    </location>
</feature>
<dbReference type="Gene3D" id="3.40.50.2300">
    <property type="match status" value="1"/>
</dbReference>
<feature type="domain" description="HTH luxR-type" evidence="4">
    <location>
        <begin position="145"/>
        <end position="210"/>
    </location>
</feature>
<name>A0A6G8Q2V8_9ACTN</name>